<accession>A0A2S3ZH51</accession>
<evidence type="ECO:0000313" key="1">
    <source>
        <dbReference type="EMBL" id="POH66669.1"/>
    </source>
</evidence>
<sequence>MQAHTLTVGERLFRLRSSCDVTALVAALTAAVRQGGGMVRLPVVGDVGVEALVSPGVSVVLETFEVDPLALLDPAVPVPWFAVDDFDY</sequence>
<dbReference type="EMBL" id="PPXD01000009">
    <property type="protein sequence ID" value="POH66669.1"/>
    <property type="molecule type" value="Genomic_DNA"/>
</dbReference>
<dbReference type="Proteomes" id="UP000237340">
    <property type="component" value="Unassembled WGS sequence"/>
</dbReference>
<protein>
    <submittedName>
        <fullName evidence="1">Uncharacterized protein</fullName>
    </submittedName>
</protein>
<keyword evidence="2" id="KW-1185">Reference proteome</keyword>
<dbReference type="AlphaFoldDB" id="A0A2S3ZH51"/>
<proteinExistence type="predicted"/>
<evidence type="ECO:0000313" key="2">
    <source>
        <dbReference type="Proteomes" id="UP000237340"/>
    </source>
</evidence>
<dbReference type="RefSeq" id="WP_088457608.1">
    <property type="nucleotide sequence ID" value="NZ_PPXD01000009.1"/>
</dbReference>
<reference evidence="1 2" key="1">
    <citation type="submission" date="2018-01" db="EMBL/GenBank/DDBJ databases">
        <title>Cryobacterium sp. nov., from glaciers in China.</title>
        <authorList>
            <person name="Liu Q."/>
            <person name="Xin Y.-H."/>
        </authorList>
    </citation>
    <scope>NUCLEOTIDE SEQUENCE [LARGE SCALE GENOMIC DNA]</scope>
    <source>
        <strain evidence="1 2">TMN-42</strain>
    </source>
</reference>
<name>A0A2S3ZH51_9MICO</name>
<gene>
    <name evidence="1" type="ORF">C3B61_08965</name>
</gene>
<comment type="caution">
    <text evidence="1">The sequence shown here is derived from an EMBL/GenBank/DDBJ whole genome shotgun (WGS) entry which is preliminary data.</text>
</comment>
<organism evidence="1 2">
    <name type="scientific">Cryobacterium zongtaii</name>
    <dbReference type="NCBI Taxonomy" id="1259217"/>
    <lineage>
        <taxon>Bacteria</taxon>
        <taxon>Bacillati</taxon>
        <taxon>Actinomycetota</taxon>
        <taxon>Actinomycetes</taxon>
        <taxon>Micrococcales</taxon>
        <taxon>Microbacteriaceae</taxon>
        <taxon>Cryobacterium</taxon>
    </lineage>
</organism>